<feature type="region of interest" description="Disordered" evidence="1">
    <location>
        <begin position="1"/>
        <end position="35"/>
    </location>
</feature>
<sequence length="40" mass="4774">MHHLVFSDENKIVNEIHKKEDSRPRNEDNESCTNQPCYCI</sequence>
<dbReference type="EMBL" id="GBXM01019444">
    <property type="protein sequence ID" value="JAH89133.1"/>
    <property type="molecule type" value="Transcribed_RNA"/>
</dbReference>
<reference evidence="2" key="1">
    <citation type="submission" date="2014-11" db="EMBL/GenBank/DDBJ databases">
        <authorList>
            <person name="Amaro Gonzalez C."/>
        </authorList>
    </citation>
    <scope>NUCLEOTIDE SEQUENCE</scope>
</reference>
<proteinExistence type="predicted"/>
<evidence type="ECO:0000313" key="2">
    <source>
        <dbReference type="EMBL" id="JAH89133.1"/>
    </source>
</evidence>
<reference evidence="2" key="2">
    <citation type="journal article" date="2015" name="Fish Shellfish Immunol.">
        <title>Early steps in the European eel (Anguilla anguilla)-Vibrio vulnificus interaction in the gills: Role of the RtxA13 toxin.</title>
        <authorList>
            <person name="Callol A."/>
            <person name="Pajuelo D."/>
            <person name="Ebbesson L."/>
            <person name="Teles M."/>
            <person name="MacKenzie S."/>
            <person name="Amaro C."/>
        </authorList>
    </citation>
    <scope>NUCLEOTIDE SEQUENCE</scope>
</reference>
<protein>
    <submittedName>
        <fullName evidence="2">Uncharacterized protein</fullName>
    </submittedName>
</protein>
<name>A0A0E9WI20_ANGAN</name>
<accession>A0A0E9WI20</accession>
<dbReference type="AlphaFoldDB" id="A0A0E9WI20"/>
<feature type="compositionally biased region" description="Basic and acidic residues" evidence="1">
    <location>
        <begin position="1"/>
        <end position="28"/>
    </location>
</feature>
<evidence type="ECO:0000256" key="1">
    <source>
        <dbReference type="SAM" id="MobiDB-lite"/>
    </source>
</evidence>
<organism evidence="2">
    <name type="scientific">Anguilla anguilla</name>
    <name type="common">European freshwater eel</name>
    <name type="synonym">Muraena anguilla</name>
    <dbReference type="NCBI Taxonomy" id="7936"/>
    <lineage>
        <taxon>Eukaryota</taxon>
        <taxon>Metazoa</taxon>
        <taxon>Chordata</taxon>
        <taxon>Craniata</taxon>
        <taxon>Vertebrata</taxon>
        <taxon>Euteleostomi</taxon>
        <taxon>Actinopterygii</taxon>
        <taxon>Neopterygii</taxon>
        <taxon>Teleostei</taxon>
        <taxon>Anguilliformes</taxon>
        <taxon>Anguillidae</taxon>
        <taxon>Anguilla</taxon>
    </lineage>
</organism>